<keyword evidence="12" id="KW-1185">Reference proteome</keyword>
<evidence type="ECO:0000256" key="1">
    <source>
        <dbReference type="ARBA" id="ARBA00004609"/>
    </source>
</evidence>
<comment type="subcellular location">
    <subcellularLocation>
        <location evidence="1">Cell membrane</location>
        <topology evidence="1">Lipid-anchor</topology>
        <topology evidence="1">GPI-anchor</topology>
    </subcellularLocation>
</comment>
<reference evidence="11 12" key="1">
    <citation type="submission" date="2019-01" db="EMBL/GenBank/DDBJ databases">
        <title>Sequencing of cultivated peanut Arachis hypogaea provides insights into genome evolution and oil improvement.</title>
        <authorList>
            <person name="Chen X."/>
        </authorList>
    </citation>
    <scope>NUCLEOTIDE SEQUENCE [LARGE SCALE GENOMIC DNA]</scope>
    <source>
        <strain evidence="12">cv. Fuhuasheng</strain>
        <tissue evidence="11">Leaves</tissue>
    </source>
</reference>
<dbReference type="GO" id="GO:0005886">
    <property type="term" value="C:plasma membrane"/>
    <property type="evidence" value="ECO:0007669"/>
    <property type="project" value="UniProtKB-SubCell"/>
</dbReference>
<proteinExistence type="inferred from homology"/>
<feature type="signal peptide" evidence="9">
    <location>
        <begin position="1"/>
        <end position="25"/>
    </location>
</feature>
<keyword evidence="3" id="KW-1003">Cell membrane</keyword>
<keyword evidence="4" id="KW-0472">Membrane</keyword>
<dbReference type="GO" id="GO:0098552">
    <property type="term" value="C:side of membrane"/>
    <property type="evidence" value="ECO:0007669"/>
    <property type="project" value="UniProtKB-KW"/>
</dbReference>
<keyword evidence="6" id="KW-1015">Disulfide bond</keyword>
<evidence type="ECO:0000256" key="9">
    <source>
        <dbReference type="SAM" id="SignalP"/>
    </source>
</evidence>
<dbReference type="EMBL" id="SDMP01000015">
    <property type="protein sequence ID" value="RYR10615.1"/>
    <property type="molecule type" value="Genomic_DNA"/>
</dbReference>
<evidence type="ECO:0000256" key="5">
    <source>
        <dbReference type="ARBA" id="ARBA00022729"/>
    </source>
</evidence>
<comment type="similarity">
    <text evidence="2">Belongs to the plant LTP family.</text>
</comment>
<sequence length="152" mass="16541">MDSYRLMMMMMIAVVLMIVVTFGEAQTNAYPACATELVPCVEYKNSKKPPNACCNPLKNVFQTQLACLCQIVLTPAFLESFGSNTTQTIRFVRSCNLNLSVSLCQDALSAPPPSVSVKPKATAGADEGGAGRVALSGFSFQLLFWCYVLFIY</sequence>
<evidence type="ECO:0000256" key="4">
    <source>
        <dbReference type="ARBA" id="ARBA00022622"/>
    </source>
</evidence>
<evidence type="ECO:0000313" key="11">
    <source>
        <dbReference type="EMBL" id="RYR10615.1"/>
    </source>
</evidence>
<feature type="domain" description="Bifunctional inhibitor/plant lipid transfer protein/seed storage helical" evidence="10">
    <location>
        <begin position="14"/>
        <end position="104"/>
    </location>
</feature>
<dbReference type="SUPFAM" id="SSF47699">
    <property type="entry name" value="Bifunctional inhibitor/lipid-transfer protein/seed storage 2S albumin"/>
    <property type="match status" value="1"/>
</dbReference>
<feature type="chain" id="PRO_5019382052" description="Bifunctional inhibitor/plant lipid transfer protein/seed storage helical domain-containing protein" evidence="9">
    <location>
        <begin position="26"/>
        <end position="152"/>
    </location>
</feature>
<evidence type="ECO:0000256" key="7">
    <source>
        <dbReference type="ARBA" id="ARBA00023180"/>
    </source>
</evidence>
<evidence type="ECO:0000256" key="2">
    <source>
        <dbReference type="ARBA" id="ARBA00009748"/>
    </source>
</evidence>
<evidence type="ECO:0000256" key="8">
    <source>
        <dbReference type="ARBA" id="ARBA00023288"/>
    </source>
</evidence>
<evidence type="ECO:0000256" key="6">
    <source>
        <dbReference type="ARBA" id="ARBA00023157"/>
    </source>
</evidence>
<dbReference type="Gramene" id="arahy.Tifrunner.gnm2.ann2.Ah15g119400.1">
    <property type="protein sequence ID" value="arahy.Tifrunner.gnm2.ann2.Ah15g119400.1-CDS"/>
    <property type="gene ID" value="arahy.Tifrunner.gnm2.ann2.Ah15g119400"/>
</dbReference>
<accession>A0A444Z8W0</accession>
<dbReference type="Pfam" id="PF14368">
    <property type="entry name" value="LTP_2"/>
    <property type="match status" value="1"/>
</dbReference>
<evidence type="ECO:0000259" key="10">
    <source>
        <dbReference type="Pfam" id="PF14368"/>
    </source>
</evidence>
<protein>
    <recommendedName>
        <fullName evidence="10">Bifunctional inhibitor/plant lipid transfer protein/seed storage helical domain-containing protein</fullName>
    </recommendedName>
</protein>
<dbReference type="InterPro" id="IPR016140">
    <property type="entry name" value="Bifunc_inhib/LTP/seed_store"/>
</dbReference>
<keyword evidence="4" id="KW-0336">GPI-anchor</keyword>
<dbReference type="PANTHER" id="PTHR33044">
    <property type="entry name" value="BIFUNCTIONAL INHIBITOR/LIPID-TRANSFER PROTEIN/SEED STORAGE 2S ALBUMIN SUPERFAMILY PROTEIN-RELATED"/>
    <property type="match status" value="1"/>
</dbReference>
<dbReference type="CDD" id="cd00010">
    <property type="entry name" value="AAI_LTSS"/>
    <property type="match status" value="1"/>
</dbReference>
<dbReference type="InterPro" id="IPR036312">
    <property type="entry name" value="Bifun_inhib/LTP/seed_sf"/>
</dbReference>
<dbReference type="InterPro" id="IPR043325">
    <property type="entry name" value="LTSS"/>
</dbReference>
<dbReference type="Gene3D" id="1.10.110.10">
    <property type="entry name" value="Plant lipid-transfer and hydrophobic proteins"/>
    <property type="match status" value="1"/>
</dbReference>
<keyword evidence="5 9" id="KW-0732">Signal</keyword>
<dbReference type="STRING" id="3818.A0A444Z8W0"/>
<keyword evidence="7" id="KW-0325">Glycoprotein</keyword>
<name>A0A444Z8W0_ARAHY</name>
<organism evidence="11 12">
    <name type="scientific">Arachis hypogaea</name>
    <name type="common">Peanut</name>
    <dbReference type="NCBI Taxonomy" id="3818"/>
    <lineage>
        <taxon>Eukaryota</taxon>
        <taxon>Viridiplantae</taxon>
        <taxon>Streptophyta</taxon>
        <taxon>Embryophyta</taxon>
        <taxon>Tracheophyta</taxon>
        <taxon>Spermatophyta</taxon>
        <taxon>Magnoliopsida</taxon>
        <taxon>eudicotyledons</taxon>
        <taxon>Gunneridae</taxon>
        <taxon>Pentapetalae</taxon>
        <taxon>rosids</taxon>
        <taxon>fabids</taxon>
        <taxon>Fabales</taxon>
        <taxon>Fabaceae</taxon>
        <taxon>Papilionoideae</taxon>
        <taxon>50 kb inversion clade</taxon>
        <taxon>dalbergioids sensu lato</taxon>
        <taxon>Dalbergieae</taxon>
        <taxon>Pterocarpus clade</taxon>
        <taxon>Arachis</taxon>
    </lineage>
</organism>
<keyword evidence="8" id="KW-0449">Lipoprotein</keyword>
<evidence type="ECO:0000256" key="3">
    <source>
        <dbReference type="ARBA" id="ARBA00022475"/>
    </source>
</evidence>
<dbReference type="OrthoDB" id="690947at2759"/>
<gene>
    <name evidence="11" type="ORF">Ahy_B05g079066</name>
</gene>
<evidence type="ECO:0000313" key="12">
    <source>
        <dbReference type="Proteomes" id="UP000289738"/>
    </source>
</evidence>
<dbReference type="Proteomes" id="UP000289738">
    <property type="component" value="Chromosome B05"/>
</dbReference>
<dbReference type="AlphaFoldDB" id="A0A444Z8W0"/>
<comment type="caution">
    <text evidence="11">The sequence shown here is derived from an EMBL/GenBank/DDBJ whole genome shotgun (WGS) entry which is preliminary data.</text>
</comment>